<keyword evidence="2" id="KW-0378">Hydrolase</keyword>
<protein>
    <submittedName>
        <fullName evidence="2">Tyrosine-protein phosphatase</fullName>
        <ecNumber evidence="2">3.1.3.48</ecNumber>
    </submittedName>
</protein>
<dbReference type="InterPro" id="IPR029021">
    <property type="entry name" value="Prot-tyrosine_phosphatase-like"/>
</dbReference>
<dbReference type="PROSITE" id="PS00383">
    <property type="entry name" value="TYR_PHOSPHATASE_1"/>
    <property type="match status" value="1"/>
</dbReference>
<dbReference type="PROSITE" id="PS50056">
    <property type="entry name" value="TYR_PHOSPHATASE_2"/>
    <property type="match status" value="1"/>
</dbReference>
<dbReference type="GO" id="GO:0004725">
    <property type="term" value="F:protein tyrosine phosphatase activity"/>
    <property type="evidence" value="ECO:0007669"/>
    <property type="project" value="UniProtKB-EC"/>
</dbReference>
<feature type="domain" description="Tyrosine specific protein phosphatases" evidence="1">
    <location>
        <begin position="109"/>
        <end position="176"/>
    </location>
</feature>
<evidence type="ECO:0000313" key="2">
    <source>
        <dbReference type="EMBL" id="MEQ2519336.1"/>
    </source>
</evidence>
<accession>A0ABV1GBY3</accession>
<reference evidence="2 3" key="1">
    <citation type="submission" date="2024-03" db="EMBL/GenBank/DDBJ databases">
        <title>Human intestinal bacterial collection.</title>
        <authorList>
            <person name="Pauvert C."/>
            <person name="Hitch T.C.A."/>
            <person name="Clavel T."/>
        </authorList>
    </citation>
    <scope>NUCLEOTIDE SEQUENCE [LARGE SCALE GENOMIC DNA]</scope>
    <source>
        <strain evidence="2 3">CLA-JM-H11</strain>
    </source>
</reference>
<evidence type="ECO:0000259" key="1">
    <source>
        <dbReference type="PROSITE" id="PS50056"/>
    </source>
</evidence>
<gene>
    <name evidence="2" type="ORF">WMO24_02625</name>
</gene>
<dbReference type="EC" id="3.1.3.48" evidence="2"/>
<dbReference type="RefSeq" id="WP_349214731.1">
    <property type="nucleotide sequence ID" value="NZ_JBBMFA010000050.1"/>
</dbReference>
<keyword evidence="3" id="KW-1185">Reference proteome</keyword>
<proteinExistence type="predicted"/>
<dbReference type="InterPro" id="IPR000387">
    <property type="entry name" value="Tyr_Pase_dom"/>
</dbReference>
<dbReference type="EMBL" id="JBBMFA010000050">
    <property type="protein sequence ID" value="MEQ2519336.1"/>
    <property type="molecule type" value="Genomic_DNA"/>
</dbReference>
<name>A0ABV1GBY3_9FIRM</name>
<dbReference type="SUPFAM" id="SSF52799">
    <property type="entry name" value="(Phosphotyrosine protein) phosphatases II"/>
    <property type="match status" value="1"/>
</dbReference>
<dbReference type="Proteomes" id="UP001477672">
    <property type="component" value="Unassembled WGS sequence"/>
</dbReference>
<sequence>MNASLLQGTRNTRDLGVLLPGCGPRRLLRSDHLAALTQEDADRLRQWGIGCILDLRRPDEQLRQPTPAFVPARVVEVTIDNTPLFTVRRMDPTFRLGELYLHMLHVHGPVFARAVHLAAESLRQGQGVLFHCSAGKDRTGLLAALILLCGGVPREEVVRDYACTRAMLADAPQQDVATIPPGTDPAFYQALLGCEEDAMEMALRELDRLGGARRWLLAAGAAPEDVDVWADKQI</sequence>
<evidence type="ECO:0000313" key="3">
    <source>
        <dbReference type="Proteomes" id="UP001477672"/>
    </source>
</evidence>
<dbReference type="InterPro" id="IPR026893">
    <property type="entry name" value="Tyr/Ser_Pase_IphP-type"/>
</dbReference>
<dbReference type="InterPro" id="IPR016130">
    <property type="entry name" value="Tyr_Pase_AS"/>
</dbReference>
<dbReference type="Pfam" id="PF13350">
    <property type="entry name" value="Y_phosphatase3"/>
    <property type="match status" value="1"/>
</dbReference>
<organism evidence="2 3">
    <name type="scientific">Ruthenibacterium intestinale</name>
    <dbReference type="NCBI Taxonomy" id="3133163"/>
    <lineage>
        <taxon>Bacteria</taxon>
        <taxon>Bacillati</taxon>
        <taxon>Bacillota</taxon>
        <taxon>Clostridia</taxon>
        <taxon>Eubacteriales</taxon>
        <taxon>Oscillospiraceae</taxon>
        <taxon>Ruthenibacterium</taxon>
    </lineage>
</organism>
<comment type="caution">
    <text evidence="2">The sequence shown here is derived from an EMBL/GenBank/DDBJ whole genome shotgun (WGS) entry which is preliminary data.</text>
</comment>
<dbReference type="Gene3D" id="3.90.190.10">
    <property type="entry name" value="Protein tyrosine phosphatase superfamily"/>
    <property type="match status" value="1"/>
</dbReference>